<dbReference type="GO" id="GO:0004806">
    <property type="term" value="F:triacylglycerol lipase activity"/>
    <property type="evidence" value="ECO:0007669"/>
    <property type="project" value="TreeGrafter"/>
</dbReference>
<feature type="active site" description="Proton acceptor" evidence="2">
    <location>
        <position position="167"/>
    </location>
</feature>
<dbReference type="GeneTree" id="ENSGT00940000165158"/>
<keyword evidence="6" id="KW-1185">Reference proteome</keyword>
<protein>
    <recommendedName>
        <fullName evidence="4">PNPLA domain-containing protein</fullName>
    </recommendedName>
</protein>
<dbReference type="PROSITE" id="PS51635">
    <property type="entry name" value="PNPLA"/>
    <property type="match status" value="1"/>
</dbReference>
<dbReference type="GO" id="GO:0055088">
    <property type="term" value="P:lipid homeostasis"/>
    <property type="evidence" value="ECO:0007669"/>
    <property type="project" value="TreeGrafter"/>
</dbReference>
<keyword evidence="1 2" id="KW-0443">Lipid metabolism</keyword>
<dbReference type="AlphaFoldDB" id="A0A8C6KWR7"/>
<dbReference type="GO" id="GO:0005811">
    <property type="term" value="C:lipid droplet"/>
    <property type="evidence" value="ECO:0007669"/>
    <property type="project" value="TreeGrafter"/>
</dbReference>
<evidence type="ECO:0000256" key="2">
    <source>
        <dbReference type="PROSITE-ProRule" id="PRU01161"/>
    </source>
</evidence>
<dbReference type="Proteomes" id="UP000694548">
    <property type="component" value="Chromosome sgr15"/>
</dbReference>
<proteinExistence type="predicted"/>
<keyword evidence="3" id="KW-0472">Membrane</keyword>
<dbReference type="InterPro" id="IPR002641">
    <property type="entry name" value="PNPLA_dom"/>
</dbReference>
<dbReference type="InterPro" id="IPR016035">
    <property type="entry name" value="Acyl_Trfase/lysoPLipase"/>
</dbReference>
<keyword evidence="2" id="KW-0378">Hydrolase</keyword>
<dbReference type="Gene3D" id="3.40.1090.10">
    <property type="entry name" value="Cytosolic phospholipase A2 catalytic domain"/>
    <property type="match status" value="1"/>
</dbReference>
<evidence type="ECO:0000313" key="6">
    <source>
        <dbReference type="Proteomes" id="UP000694548"/>
    </source>
</evidence>
<reference evidence="5" key="1">
    <citation type="submission" date="2014-08" db="EMBL/GenBank/DDBJ databases">
        <authorList>
            <person name="Senf B."/>
            <person name="Petzold A."/>
            <person name="Downie B.R."/>
            <person name="Koch P."/>
            <person name="Platzer M."/>
        </authorList>
    </citation>
    <scope>NUCLEOTIDE SEQUENCE [LARGE SCALE GENOMIC DNA]</scope>
    <source>
        <strain evidence="5">GRZ</strain>
    </source>
</reference>
<name>A0A8C6KWR7_NOTFU</name>
<dbReference type="GO" id="GO:0016020">
    <property type="term" value="C:membrane"/>
    <property type="evidence" value="ECO:0007669"/>
    <property type="project" value="TreeGrafter"/>
</dbReference>
<evidence type="ECO:0000313" key="5">
    <source>
        <dbReference type="Ensembl" id="ENSNFUP00015010673.1"/>
    </source>
</evidence>
<dbReference type="SUPFAM" id="SSF52151">
    <property type="entry name" value="FabD/lysophospholipase-like"/>
    <property type="match status" value="1"/>
</dbReference>
<reference evidence="5" key="3">
    <citation type="submission" date="2025-09" db="UniProtKB">
        <authorList>
            <consortium name="Ensembl"/>
        </authorList>
    </citation>
    <scope>IDENTIFICATION</scope>
</reference>
<dbReference type="Ensembl" id="ENSNFUT00015011215.1">
    <property type="protein sequence ID" value="ENSNFUP00015010673.1"/>
    <property type="gene ID" value="ENSNFUG00015005279.1"/>
</dbReference>
<feature type="transmembrane region" description="Helical" evidence="3">
    <location>
        <begin position="49"/>
        <end position="67"/>
    </location>
</feature>
<dbReference type="InterPro" id="IPR033562">
    <property type="entry name" value="PLPL"/>
</dbReference>
<evidence type="ECO:0000259" key="4">
    <source>
        <dbReference type="PROSITE" id="PS51635"/>
    </source>
</evidence>
<evidence type="ECO:0000256" key="1">
    <source>
        <dbReference type="ARBA" id="ARBA00023098"/>
    </source>
</evidence>
<accession>A0A8C6KWR7</accession>
<feature type="short sequence motif" description="GXSXG" evidence="2">
    <location>
        <begin position="52"/>
        <end position="56"/>
    </location>
</feature>
<keyword evidence="3" id="KW-1133">Transmembrane helix</keyword>
<keyword evidence="2" id="KW-0442">Lipid degradation</keyword>
<dbReference type="GO" id="GO:0019433">
    <property type="term" value="P:triglyceride catabolic process"/>
    <property type="evidence" value="ECO:0007669"/>
    <property type="project" value="TreeGrafter"/>
</dbReference>
<comment type="caution">
    <text evidence="2">Lacks conserved residue(s) required for the propagation of feature annotation.</text>
</comment>
<feature type="short sequence motif" description="DGA/G" evidence="2">
    <location>
        <begin position="167"/>
        <end position="169"/>
    </location>
</feature>
<feature type="active site" description="Nucleophile" evidence="2">
    <location>
        <position position="54"/>
    </location>
</feature>
<feature type="transmembrane region" description="Helical" evidence="3">
    <location>
        <begin position="17"/>
        <end position="37"/>
    </location>
</feature>
<organism evidence="5 6">
    <name type="scientific">Nothobranchius furzeri</name>
    <name type="common">Turquoise killifish</name>
    <dbReference type="NCBI Taxonomy" id="105023"/>
    <lineage>
        <taxon>Eukaryota</taxon>
        <taxon>Metazoa</taxon>
        <taxon>Chordata</taxon>
        <taxon>Craniata</taxon>
        <taxon>Vertebrata</taxon>
        <taxon>Euteleostomi</taxon>
        <taxon>Actinopterygii</taxon>
        <taxon>Neopterygii</taxon>
        <taxon>Teleostei</taxon>
        <taxon>Neoteleostei</taxon>
        <taxon>Acanthomorphata</taxon>
        <taxon>Ovalentaria</taxon>
        <taxon>Atherinomorphae</taxon>
        <taxon>Cyprinodontiformes</taxon>
        <taxon>Nothobranchiidae</taxon>
        <taxon>Nothobranchius</taxon>
    </lineage>
</organism>
<keyword evidence="3" id="KW-0812">Transmembrane</keyword>
<dbReference type="PANTHER" id="PTHR12406:SF46">
    <property type="entry name" value="PATATIN-LIKE PHOSPHOLIPASE DOMAIN-CONTAINING PROTEIN 2"/>
    <property type="match status" value="1"/>
</dbReference>
<feature type="domain" description="PNPLA" evidence="4">
    <location>
        <begin position="17"/>
        <end position="180"/>
    </location>
</feature>
<evidence type="ECO:0000256" key="3">
    <source>
        <dbReference type="SAM" id="Phobius"/>
    </source>
</evidence>
<reference evidence="5" key="2">
    <citation type="submission" date="2025-08" db="UniProtKB">
        <authorList>
            <consortium name="Ensembl"/>
        </authorList>
    </citation>
    <scope>IDENTIFICATION</scope>
</reference>
<dbReference type="GO" id="GO:0005737">
    <property type="term" value="C:cytoplasm"/>
    <property type="evidence" value="ECO:0007669"/>
    <property type="project" value="TreeGrafter"/>
</dbReference>
<sequence length="237" mass="25946">MAPSLSSPHYSDIPFDISFSGSGFLSIYQLGVTLAFLKYTPWILQSAPHILGASAGSLVAATVAFLIRDEILLFAKQLKSFTLGVFNPSVSISNWLRSVLRKHLPSNAHDLANGRLCVAVTRMSDGKQLIISEFQSREDVEQVSLGKRVILCNPCFVCILTQQRCMDGGVSGFLPRMPESSNSTLSVCPFSGDADICPPGPPCTIEMEINGVMIKGNRDNCRRMISALYPFRLELQQ</sequence>
<dbReference type="PANTHER" id="PTHR12406">
    <property type="entry name" value="CALCIUM-INDEPENDENT PHOSPHOLIPASE A2 IPLA2 -RELATED"/>
    <property type="match status" value="1"/>
</dbReference>